<dbReference type="KEGG" id="cpis:HS961_09655"/>
<reference evidence="1 2" key="1">
    <citation type="journal article" date="2020" name="G3 (Bethesda)">
        <title>CeMbio - The Caenorhabditis elegans Microbiome Resource.</title>
        <authorList>
            <person name="Dirksen P."/>
            <person name="Assie A."/>
            <person name="Zimmermann J."/>
            <person name="Zhang F."/>
            <person name="Tietje A.M."/>
            <person name="Marsh S.A."/>
            <person name="Felix M.A."/>
            <person name="Shapira M."/>
            <person name="Kaleta C."/>
            <person name="Schulenburg H."/>
            <person name="Samuel B."/>
        </authorList>
    </citation>
    <scope>NUCLEOTIDE SEQUENCE [LARGE SCALE GENOMIC DNA]</scope>
    <source>
        <strain evidence="1 2">BIGb0172</strain>
    </source>
</reference>
<dbReference type="EMBL" id="CP058554">
    <property type="protein sequence ID" value="QMV73078.1"/>
    <property type="molecule type" value="Genomic_DNA"/>
</dbReference>
<accession>A0A7G5EGF3</accession>
<organism evidence="1 2">
    <name type="scientific">Comamonas piscis</name>
    <dbReference type="NCBI Taxonomy" id="1562974"/>
    <lineage>
        <taxon>Bacteria</taxon>
        <taxon>Pseudomonadati</taxon>
        <taxon>Pseudomonadota</taxon>
        <taxon>Betaproteobacteria</taxon>
        <taxon>Burkholderiales</taxon>
        <taxon>Comamonadaceae</taxon>
        <taxon>Comamonas</taxon>
    </lineage>
</organism>
<sequence>MTYASKPLPTQALSQEEIQARYEKDRISYPDGVPDSRITWIERPEYKGNELSYRGQKPKSIVTLASSVSPFNPS</sequence>
<dbReference type="RefSeq" id="WP_182327482.1">
    <property type="nucleotide sequence ID" value="NZ_CP058554.1"/>
</dbReference>
<dbReference type="AlphaFoldDB" id="A0A7G5EGF3"/>
<gene>
    <name evidence="1" type="ORF">HS961_09655</name>
</gene>
<evidence type="ECO:0000313" key="1">
    <source>
        <dbReference type="EMBL" id="QMV73078.1"/>
    </source>
</evidence>
<keyword evidence="2" id="KW-1185">Reference proteome</keyword>
<evidence type="ECO:0000313" key="2">
    <source>
        <dbReference type="Proteomes" id="UP000515240"/>
    </source>
</evidence>
<proteinExistence type="predicted"/>
<protein>
    <submittedName>
        <fullName evidence="1">Uncharacterized protein</fullName>
    </submittedName>
</protein>
<dbReference type="Proteomes" id="UP000515240">
    <property type="component" value="Chromosome"/>
</dbReference>
<name>A0A7G5EGF3_9BURK</name>